<evidence type="ECO:0000256" key="8">
    <source>
        <dbReference type="ARBA" id="ARBA00022977"/>
    </source>
</evidence>
<comment type="similarity">
    <text evidence="9">Belongs to the ThiI family.</text>
</comment>
<comment type="subcellular location">
    <subcellularLocation>
        <location evidence="1 9">Cytoplasm</location>
    </subcellularLocation>
</comment>
<feature type="binding site" evidence="9">
    <location>
        <begin position="208"/>
        <end position="209"/>
    </location>
    <ligand>
        <name>ATP</name>
        <dbReference type="ChEBI" id="CHEBI:30616"/>
    </ligand>
</feature>
<dbReference type="SMART" id="SM00981">
    <property type="entry name" value="THUMP"/>
    <property type="match status" value="1"/>
</dbReference>
<keyword evidence="6 9" id="KW-0067">ATP-binding</keyword>
<dbReference type="SUPFAM" id="SSF52402">
    <property type="entry name" value="Adenine nucleotide alpha hydrolases-like"/>
    <property type="match status" value="1"/>
</dbReference>
<feature type="binding site" evidence="9">
    <location>
        <position position="265"/>
    </location>
    <ligand>
        <name>ATP</name>
        <dbReference type="ChEBI" id="CHEBI:30616"/>
    </ligand>
</feature>
<dbReference type="PANTHER" id="PTHR43209">
    <property type="entry name" value="TRNA SULFURTRANSFERASE"/>
    <property type="match status" value="1"/>
</dbReference>
<evidence type="ECO:0000256" key="5">
    <source>
        <dbReference type="ARBA" id="ARBA00022741"/>
    </source>
</evidence>
<keyword evidence="4 9" id="KW-0808">Transferase</keyword>
<protein>
    <recommendedName>
        <fullName evidence="9">Probable tRNA sulfurtransferase</fullName>
        <ecNumber evidence="9">2.8.1.4</ecNumber>
    </recommendedName>
    <alternativeName>
        <fullName evidence="9">Sulfur carrier protein ThiS sulfurtransferase</fullName>
    </alternativeName>
    <alternativeName>
        <fullName evidence="9">Thiamine biosynthesis protein ThiI</fullName>
    </alternativeName>
    <alternativeName>
        <fullName evidence="9">tRNA 4-thiouridine synthase</fullName>
    </alternativeName>
</protein>
<dbReference type="EC" id="2.8.1.4" evidence="9"/>
<dbReference type="InterPro" id="IPR004114">
    <property type="entry name" value="THUMP_dom"/>
</dbReference>
<dbReference type="InterPro" id="IPR014729">
    <property type="entry name" value="Rossmann-like_a/b/a_fold"/>
</dbReference>
<keyword evidence="2 9" id="KW-0963">Cytoplasm</keyword>
<evidence type="ECO:0000256" key="2">
    <source>
        <dbReference type="ARBA" id="ARBA00022490"/>
    </source>
</evidence>
<keyword evidence="3 9" id="KW-0820">tRNA-binding</keyword>
<evidence type="ECO:0000256" key="6">
    <source>
        <dbReference type="ARBA" id="ARBA00022840"/>
    </source>
</evidence>
<evidence type="ECO:0000259" key="10">
    <source>
        <dbReference type="PROSITE" id="PS51165"/>
    </source>
</evidence>
<keyword evidence="12" id="KW-1185">Reference proteome</keyword>
<gene>
    <name evidence="9" type="primary">thiI</name>
    <name evidence="11" type="ORF">JOC73_001428</name>
</gene>
<dbReference type="HAMAP" id="MF_00021">
    <property type="entry name" value="ThiI"/>
    <property type="match status" value="1"/>
</dbReference>
<dbReference type="CDD" id="cd11716">
    <property type="entry name" value="THUMP_ThiI"/>
    <property type="match status" value="1"/>
</dbReference>
<reference evidence="11 12" key="1">
    <citation type="submission" date="2021-01" db="EMBL/GenBank/DDBJ databases">
        <title>Genomic Encyclopedia of Type Strains, Phase IV (KMG-IV): sequencing the most valuable type-strain genomes for metagenomic binning, comparative biology and taxonomic classification.</title>
        <authorList>
            <person name="Goeker M."/>
        </authorList>
    </citation>
    <scope>NUCLEOTIDE SEQUENCE [LARGE SCALE GENOMIC DNA]</scope>
    <source>
        <strain evidence="11 12">DSM 25890</strain>
    </source>
</reference>
<dbReference type="SUPFAM" id="SSF143437">
    <property type="entry name" value="THUMP domain-like"/>
    <property type="match status" value="1"/>
</dbReference>
<feature type="domain" description="THUMP" evidence="10">
    <location>
        <begin position="59"/>
        <end position="166"/>
    </location>
</feature>
<dbReference type="InterPro" id="IPR020536">
    <property type="entry name" value="ThiI_AANH"/>
</dbReference>
<evidence type="ECO:0000256" key="1">
    <source>
        <dbReference type="ARBA" id="ARBA00004496"/>
    </source>
</evidence>
<keyword evidence="8 9" id="KW-0784">Thiamine biosynthesis</keyword>
<dbReference type="InterPro" id="IPR050102">
    <property type="entry name" value="tRNA_sulfurtransferase_ThiI"/>
</dbReference>
<dbReference type="Pfam" id="PF22025">
    <property type="entry name" value="ThiI_fer"/>
    <property type="match status" value="1"/>
</dbReference>
<feature type="binding site" evidence="9">
    <location>
        <position position="296"/>
    </location>
    <ligand>
        <name>ATP</name>
        <dbReference type="ChEBI" id="CHEBI:30616"/>
    </ligand>
</feature>
<accession>A0ABS2NPN8</accession>
<dbReference type="EMBL" id="JAFBEE010000007">
    <property type="protein sequence ID" value="MBM7614909.1"/>
    <property type="molecule type" value="Genomic_DNA"/>
</dbReference>
<dbReference type="NCBIfam" id="TIGR00342">
    <property type="entry name" value="tRNA uracil 4-sulfurtransferase ThiI"/>
    <property type="match status" value="1"/>
</dbReference>
<evidence type="ECO:0000256" key="9">
    <source>
        <dbReference type="HAMAP-Rule" id="MF_00021"/>
    </source>
</evidence>
<dbReference type="RefSeq" id="WP_204401570.1">
    <property type="nucleotide sequence ID" value="NZ_JAFBEE010000007.1"/>
</dbReference>
<feature type="binding site" evidence="9">
    <location>
        <begin position="183"/>
        <end position="184"/>
    </location>
    <ligand>
        <name>ATP</name>
        <dbReference type="ChEBI" id="CHEBI:30616"/>
    </ligand>
</feature>
<dbReference type="InterPro" id="IPR049962">
    <property type="entry name" value="THUMP_ThiI"/>
</dbReference>
<comment type="caution">
    <text evidence="11">The sequence shown here is derived from an EMBL/GenBank/DDBJ whole genome shotgun (WGS) entry which is preliminary data.</text>
</comment>
<name>A0ABS2NPN8_9FIRM</name>
<dbReference type="CDD" id="cd01712">
    <property type="entry name" value="PPase_ThiI"/>
    <property type="match status" value="1"/>
</dbReference>
<dbReference type="PROSITE" id="PS51165">
    <property type="entry name" value="THUMP"/>
    <property type="match status" value="1"/>
</dbReference>
<comment type="catalytic activity">
    <reaction evidence="9">
        <text>[ThiI sulfur-carrier protein]-S-sulfanyl-L-cysteine + a uridine in tRNA + 2 reduced [2Fe-2S]-[ferredoxin] + ATP + H(+) = [ThiI sulfur-carrier protein]-L-cysteine + a 4-thiouridine in tRNA + 2 oxidized [2Fe-2S]-[ferredoxin] + AMP + diphosphate</text>
        <dbReference type="Rhea" id="RHEA:24176"/>
        <dbReference type="Rhea" id="RHEA-COMP:10000"/>
        <dbReference type="Rhea" id="RHEA-COMP:10001"/>
        <dbReference type="Rhea" id="RHEA-COMP:13337"/>
        <dbReference type="Rhea" id="RHEA-COMP:13338"/>
        <dbReference type="Rhea" id="RHEA-COMP:13339"/>
        <dbReference type="Rhea" id="RHEA-COMP:13340"/>
        <dbReference type="ChEBI" id="CHEBI:15378"/>
        <dbReference type="ChEBI" id="CHEBI:29950"/>
        <dbReference type="ChEBI" id="CHEBI:30616"/>
        <dbReference type="ChEBI" id="CHEBI:33019"/>
        <dbReference type="ChEBI" id="CHEBI:33737"/>
        <dbReference type="ChEBI" id="CHEBI:33738"/>
        <dbReference type="ChEBI" id="CHEBI:61963"/>
        <dbReference type="ChEBI" id="CHEBI:65315"/>
        <dbReference type="ChEBI" id="CHEBI:136798"/>
        <dbReference type="ChEBI" id="CHEBI:456215"/>
        <dbReference type="EC" id="2.8.1.4"/>
    </reaction>
</comment>
<comment type="catalytic activity">
    <reaction evidence="9">
        <text>[ThiS sulfur-carrier protein]-C-terminal Gly-Gly-AMP + S-sulfanyl-L-cysteinyl-[cysteine desulfurase] + AH2 = [ThiS sulfur-carrier protein]-C-terminal-Gly-aminoethanethioate + L-cysteinyl-[cysteine desulfurase] + A + AMP + 2 H(+)</text>
        <dbReference type="Rhea" id="RHEA:43340"/>
        <dbReference type="Rhea" id="RHEA-COMP:12157"/>
        <dbReference type="Rhea" id="RHEA-COMP:12158"/>
        <dbReference type="Rhea" id="RHEA-COMP:12910"/>
        <dbReference type="Rhea" id="RHEA-COMP:19908"/>
        <dbReference type="ChEBI" id="CHEBI:13193"/>
        <dbReference type="ChEBI" id="CHEBI:15378"/>
        <dbReference type="ChEBI" id="CHEBI:17499"/>
        <dbReference type="ChEBI" id="CHEBI:29950"/>
        <dbReference type="ChEBI" id="CHEBI:61963"/>
        <dbReference type="ChEBI" id="CHEBI:90618"/>
        <dbReference type="ChEBI" id="CHEBI:232372"/>
        <dbReference type="ChEBI" id="CHEBI:456215"/>
    </reaction>
</comment>
<evidence type="ECO:0000256" key="4">
    <source>
        <dbReference type="ARBA" id="ARBA00022679"/>
    </source>
</evidence>
<dbReference type="Proteomes" id="UP001314796">
    <property type="component" value="Unassembled WGS sequence"/>
</dbReference>
<dbReference type="InterPro" id="IPR049961">
    <property type="entry name" value="ThiI_N"/>
</dbReference>
<evidence type="ECO:0000256" key="7">
    <source>
        <dbReference type="ARBA" id="ARBA00022884"/>
    </source>
</evidence>
<dbReference type="InterPro" id="IPR054173">
    <property type="entry name" value="ThiI_fer"/>
</dbReference>
<evidence type="ECO:0000313" key="12">
    <source>
        <dbReference type="Proteomes" id="UP001314796"/>
    </source>
</evidence>
<comment type="pathway">
    <text evidence="9">Cofactor biosynthesis; thiamine diphosphate biosynthesis.</text>
</comment>
<comment type="function">
    <text evidence="9">Catalyzes the ATP-dependent transfer of a sulfur to tRNA to produce 4-thiouridine in position 8 of tRNAs, which functions as a near-UV photosensor. Also catalyzes the transfer of sulfur to the sulfur carrier protein ThiS, forming ThiS-thiocarboxylate. This is a step in the synthesis of thiazole, in the thiamine biosynthesis pathway. The sulfur is donated as persulfide by IscS.</text>
</comment>
<sequence length="392" mass="44223">MDKVIVIRYGEIMLKGANKRFFEDKLVKQIRHALGDLGKPKVYKQHSRIYVDVEGYDENQLIERIRRVFGVTLISTSKRFDVDLDRIREEALKELRDRVKYDGAKTFKVETKRVDKNFPLGSLDLSRELGGHLLKNVDEVQVDVHNPDTMIYVEIREKAFVFSNKIMGLGGLPVGCNGKGLLLLSGGIDSPVAGWMVAKRGVEIAAVHFHSYPFTSERAKEKVMDLARIVSGYVGQFKVYSVNLLPIQKEINEKCPPEEMTILSRRFMMMIAERVASKIGANGLITGESLGQVASQTIESLHATNSAVSIPVFRPLIAMDKVDIIEIARKIDTYETSILPFEDCCTVFLPKRPVTKPRLDKILRSEAKLDVEALIEAAISNMEIERITLDEE</sequence>
<evidence type="ECO:0000256" key="3">
    <source>
        <dbReference type="ARBA" id="ARBA00022555"/>
    </source>
</evidence>
<dbReference type="Gene3D" id="3.30.2130.30">
    <property type="match status" value="1"/>
</dbReference>
<dbReference type="PANTHER" id="PTHR43209:SF1">
    <property type="entry name" value="TRNA SULFURTRANSFERASE"/>
    <property type="match status" value="1"/>
</dbReference>
<proteinExistence type="inferred from homology"/>
<feature type="binding site" evidence="9">
    <location>
        <position position="287"/>
    </location>
    <ligand>
        <name>ATP</name>
        <dbReference type="ChEBI" id="CHEBI:30616"/>
    </ligand>
</feature>
<dbReference type="Pfam" id="PF02568">
    <property type="entry name" value="ThiI"/>
    <property type="match status" value="1"/>
</dbReference>
<dbReference type="Gene3D" id="3.40.50.620">
    <property type="entry name" value="HUPs"/>
    <property type="match status" value="1"/>
</dbReference>
<keyword evidence="7 9" id="KW-0694">RNA-binding</keyword>
<dbReference type="Pfam" id="PF02926">
    <property type="entry name" value="THUMP"/>
    <property type="match status" value="1"/>
</dbReference>
<dbReference type="InterPro" id="IPR003720">
    <property type="entry name" value="tRNA_STrfase"/>
</dbReference>
<organism evidence="11 12">
    <name type="scientific">Alkaliphilus hydrothermalis</name>
    <dbReference type="NCBI Taxonomy" id="1482730"/>
    <lineage>
        <taxon>Bacteria</taxon>
        <taxon>Bacillati</taxon>
        <taxon>Bacillota</taxon>
        <taxon>Clostridia</taxon>
        <taxon>Peptostreptococcales</taxon>
        <taxon>Natronincolaceae</taxon>
        <taxon>Alkaliphilus</taxon>
    </lineage>
</organism>
<evidence type="ECO:0000313" key="11">
    <source>
        <dbReference type="EMBL" id="MBM7614909.1"/>
    </source>
</evidence>
<keyword evidence="5 9" id="KW-0547">Nucleotide-binding</keyword>